<dbReference type="PROSITE" id="PS00678">
    <property type="entry name" value="WD_REPEATS_1"/>
    <property type="match status" value="1"/>
</dbReference>
<proteinExistence type="predicted"/>
<keyword evidence="6" id="KW-1185">Reference proteome</keyword>
<dbReference type="PROSITE" id="PS50082">
    <property type="entry name" value="WD_REPEATS_2"/>
    <property type="match status" value="1"/>
</dbReference>
<dbReference type="EnsemblMetazoa" id="SMAR013785-RA">
    <property type="protein sequence ID" value="SMAR013785-PA"/>
    <property type="gene ID" value="SMAR013785"/>
</dbReference>
<dbReference type="PhylomeDB" id="T1JIV4"/>
<feature type="repeat" description="WD" evidence="3">
    <location>
        <begin position="78"/>
        <end position="120"/>
    </location>
</feature>
<sequence>MCLDLDGQGQKGVSGSPDDQLCVWNLNLEEFKCTRKQITNPGVASVRIRQDGRVLGVGGWDSRIRIFSWKSLKPLAVLDFHTKTIQCIEFSKGAVGDYGILMAAGSNDEKISLWNLYGNL</sequence>
<dbReference type="eggNOG" id="KOG0322">
    <property type="taxonomic scope" value="Eukaryota"/>
</dbReference>
<dbReference type="SUPFAM" id="SSF50978">
    <property type="entry name" value="WD40 repeat-like"/>
    <property type="match status" value="1"/>
</dbReference>
<dbReference type="Gene3D" id="2.130.10.10">
    <property type="entry name" value="YVTN repeat-like/Quinoprotein amine dehydrogenase"/>
    <property type="match status" value="1"/>
</dbReference>
<dbReference type="InterPro" id="IPR019775">
    <property type="entry name" value="WD40_repeat_CS"/>
</dbReference>
<reference evidence="6" key="1">
    <citation type="submission" date="2011-05" db="EMBL/GenBank/DDBJ databases">
        <authorList>
            <person name="Richards S.R."/>
            <person name="Qu J."/>
            <person name="Jiang H."/>
            <person name="Jhangiani S.N."/>
            <person name="Agravi P."/>
            <person name="Goodspeed R."/>
            <person name="Gross S."/>
            <person name="Mandapat C."/>
            <person name="Jackson L."/>
            <person name="Mathew T."/>
            <person name="Pu L."/>
            <person name="Thornton R."/>
            <person name="Saada N."/>
            <person name="Wilczek-Boney K.B."/>
            <person name="Lee S."/>
            <person name="Kovar C."/>
            <person name="Wu Y."/>
            <person name="Scherer S.E."/>
            <person name="Worley K.C."/>
            <person name="Muzny D.M."/>
            <person name="Gibbs R."/>
        </authorList>
    </citation>
    <scope>NUCLEOTIDE SEQUENCE</scope>
    <source>
        <strain evidence="6">Brora</strain>
    </source>
</reference>
<dbReference type="InterPro" id="IPR001680">
    <property type="entry name" value="WD40_rpt"/>
</dbReference>
<accession>T1JIV4</accession>
<evidence type="ECO:0000256" key="1">
    <source>
        <dbReference type="ARBA" id="ARBA00022574"/>
    </source>
</evidence>
<dbReference type="PROSITE" id="PS50294">
    <property type="entry name" value="WD_REPEATS_REGION"/>
    <property type="match status" value="1"/>
</dbReference>
<dbReference type="OMA" id="FERHEEG"/>
<evidence type="ECO:0000313" key="6">
    <source>
        <dbReference type="Proteomes" id="UP000014500"/>
    </source>
</evidence>
<organism evidence="5 6">
    <name type="scientific">Strigamia maritima</name>
    <name type="common">European centipede</name>
    <name type="synonym">Geophilus maritimus</name>
    <dbReference type="NCBI Taxonomy" id="126957"/>
    <lineage>
        <taxon>Eukaryota</taxon>
        <taxon>Metazoa</taxon>
        <taxon>Ecdysozoa</taxon>
        <taxon>Arthropoda</taxon>
        <taxon>Myriapoda</taxon>
        <taxon>Chilopoda</taxon>
        <taxon>Pleurostigmophora</taxon>
        <taxon>Geophilomorpha</taxon>
        <taxon>Linotaeniidae</taxon>
        <taxon>Strigamia</taxon>
    </lineage>
</organism>
<protein>
    <recommendedName>
        <fullName evidence="4">Anaphase-promoting complex subunit 4-like WD40 domain-containing protein</fullName>
    </recommendedName>
</protein>
<dbReference type="HOGENOM" id="CLU_166362_0_0_1"/>
<keyword evidence="2" id="KW-0677">Repeat</keyword>
<dbReference type="SMART" id="SM00320">
    <property type="entry name" value="WD40"/>
    <property type="match status" value="2"/>
</dbReference>
<keyword evidence="1 3" id="KW-0853">WD repeat</keyword>
<dbReference type="InterPro" id="IPR015943">
    <property type="entry name" value="WD40/YVTN_repeat-like_dom_sf"/>
</dbReference>
<dbReference type="InterPro" id="IPR036322">
    <property type="entry name" value="WD40_repeat_dom_sf"/>
</dbReference>
<dbReference type="STRING" id="126957.T1JIV4"/>
<name>T1JIV4_STRMM</name>
<dbReference type="Proteomes" id="UP000014500">
    <property type="component" value="Unassembled WGS sequence"/>
</dbReference>
<dbReference type="PANTHER" id="PTHR19854">
    <property type="entry name" value="TRANSDUCIN BETA-LIKE 3"/>
    <property type="match status" value="1"/>
</dbReference>
<evidence type="ECO:0000259" key="4">
    <source>
        <dbReference type="Pfam" id="PF12894"/>
    </source>
</evidence>
<dbReference type="Pfam" id="PF12894">
    <property type="entry name" value="ANAPC4_WD40"/>
    <property type="match status" value="1"/>
</dbReference>
<dbReference type="EMBL" id="JH431730">
    <property type="status" value="NOT_ANNOTATED_CDS"/>
    <property type="molecule type" value="Genomic_DNA"/>
</dbReference>
<reference evidence="5" key="2">
    <citation type="submission" date="2015-02" db="UniProtKB">
        <authorList>
            <consortium name="EnsemblMetazoa"/>
        </authorList>
    </citation>
    <scope>IDENTIFICATION</scope>
</reference>
<evidence type="ECO:0000313" key="5">
    <source>
        <dbReference type="EnsemblMetazoa" id="SMAR013785-PA"/>
    </source>
</evidence>
<dbReference type="InterPro" id="IPR024977">
    <property type="entry name" value="Apc4-like_WD40_dom"/>
</dbReference>
<dbReference type="AlphaFoldDB" id="T1JIV4"/>
<evidence type="ECO:0000256" key="2">
    <source>
        <dbReference type="ARBA" id="ARBA00022737"/>
    </source>
</evidence>
<dbReference type="PANTHER" id="PTHR19854:SF1">
    <property type="entry name" value="GUANINE NUCLEOTIDE-BINDING PROTEIN SUBUNIT BETA-LIKE PROTEIN 1"/>
    <property type="match status" value="1"/>
</dbReference>
<feature type="domain" description="Anaphase-promoting complex subunit 4-like WD40" evidence="4">
    <location>
        <begin position="35"/>
        <end position="91"/>
    </location>
</feature>
<evidence type="ECO:0000256" key="3">
    <source>
        <dbReference type="PROSITE-ProRule" id="PRU00221"/>
    </source>
</evidence>